<proteinExistence type="predicted"/>
<keyword evidence="2" id="KW-1185">Reference proteome</keyword>
<protein>
    <submittedName>
        <fullName evidence="1">Uncharacterized protein</fullName>
    </submittedName>
</protein>
<comment type="caution">
    <text evidence="1">The sequence shown here is derived from an EMBL/GenBank/DDBJ whole genome shotgun (WGS) entry which is preliminary data.</text>
</comment>
<accession>A0A392UC33</accession>
<dbReference type="AlphaFoldDB" id="A0A392UC33"/>
<reference evidence="1 2" key="1">
    <citation type="journal article" date="2018" name="Front. Plant Sci.">
        <title>Red Clover (Trifolium pratense) and Zigzag Clover (T. medium) - A Picture of Genomic Similarities and Differences.</title>
        <authorList>
            <person name="Dluhosova J."/>
            <person name="Istvanek J."/>
            <person name="Nedelnik J."/>
            <person name="Repkova J."/>
        </authorList>
    </citation>
    <scope>NUCLEOTIDE SEQUENCE [LARGE SCALE GENOMIC DNA]</scope>
    <source>
        <strain evidence="2">cv. 10/8</strain>
        <tissue evidence="1">Leaf</tissue>
    </source>
</reference>
<dbReference type="EMBL" id="LXQA010779062">
    <property type="protein sequence ID" value="MCI70598.1"/>
    <property type="molecule type" value="Genomic_DNA"/>
</dbReference>
<organism evidence="1 2">
    <name type="scientific">Trifolium medium</name>
    <dbReference type="NCBI Taxonomy" id="97028"/>
    <lineage>
        <taxon>Eukaryota</taxon>
        <taxon>Viridiplantae</taxon>
        <taxon>Streptophyta</taxon>
        <taxon>Embryophyta</taxon>
        <taxon>Tracheophyta</taxon>
        <taxon>Spermatophyta</taxon>
        <taxon>Magnoliopsida</taxon>
        <taxon>eudicotyledons</taxon>
        <taxon>Gunneridae</taxon>
        <taxon>Pentapetalae</taxon>
        <taxon>rosids</taxon>
        <taxon>fabids</taxon>
        <taxon>Fabales</taxon>
        <taxon>Fabaceae</taxon>
        <taxon>Papilionoideae</taxon>
        <taxon>50 kb inversion clade</taxon>
        <taxon>NPAAA clade</taxon>
        <taxon>Hologalegina</taxon>
        <taxon>IRL clade</taxon>
        <taxon>Trifolieae</taxon>
        <taxon>Trifolium</taxon>
    </lineage>
</organism>
<evidence type="ECO:0000313" key="2">
    <source>
        <dbReference type="Proteomes" id="UP000265520"/>
    </source>
</evidence>
<sequence length="38" mass="3798">MVSTSKELGFYFCSANGGARDGSGSVVVVTVLSWDGGG</sequence>
<evidence type="ECO:0000313" key="1">
    <source>
        <dbReference type="EMBL" id="MCI70598.1"/>
    </source>
</evidence>
<dbReference type="Proteomes" id="UP000265520">
    <property type="component" value="Unassembled WGS sequence"/>
</dbReference>
<name>A0A392UC33_9FABA</name>
<feature type="non-terminal residue" evidence="1">
    <location>
        <position position="38"/>
    </location>
</feature>